<dbReference type="AlphaFoldDB" id="X0YUL5"/>
<organism evidence="2">
    <name type="scientific">marine sediment metagenome</name>
    <dbReference type="NCBI Taxonomy" id="412755"/>
    <lineage>
        <taxon>unclassified sequences</taxon>
        <taxon>metagenomes</taxon>
        <taxon>ecological metagenomes</taxon>
    </lineage>
</organism>
<feature type="compositionally biased region" description="Polar residues" evidence="1">
    <location>
        <begin position="98"/>
        <end position="125"/>
    </location>
</feature>
<comment type="caution">
    <text evidence="2">The sequence shown here is derived from an EMBL/GenBank/DDBJ whole genome shotgun (WGS) entry which is preliminary data.</text>
</comment>
<feature type="non-terminal residue" evidence="2">
    <location>
        <position position="1"/>
    </location>
</feature>
<dbReference type="EMBL" id="BARS01043523">
    <property type="protein sequence ID" value="GAG40331.1"/>
    <property type="molecule type" value="Genomic_DNA"/>
</dbReference>
<feature type="region of interest" description="Disordered" evidence="1">
    <location>
        <begin position="95"/>
        <end position="159"/>
    </location>
</feature>
<feature type="compositionally biased region" description="Gly residues" evidence="1">
    <location>
        <begin position="8"/>
        <end position="26"/>
    </location>
</feature>
<sequence length="159" mass="17262">GQMQSPPWGGGQQGGMQQGPGAGMFSGGQQSPMRGGSSPYGGGMPQGGMPNYQSGSYQNSSYPQLQQRIYQQQMLNQMPANQMRQYLFEQGAGGMGINYQNAQQGSPFQGYGSQWGPTSQGAWTNSQPEMQGLQQQQYQPQGSSQHGPRNFGSYGKRYR</sequence>
<gene>
    <name evidence="2" type="ORF">S01H1_65883</name>
</gene>
<accession>X0YUL5</accession>
<proteinExistence type="predicted"/>
<name>X0YUL5_9ZZZZ</name>
<evidence type="ECO:0000313" key="2">
    <source>
        <dbReference type="EMBL" id="GAG40331.1"/>
    </source>
</evidence>
<feature type="compositionally biased region" description="Low complexity" evidence="1">
    <location>
        <begin position="47"/>
        <end position="65"/>
    </location>
</feature>
<reference evidence="2" key="1">
    <citation type="journal article" date="2014" name="Front. Microbiol.">
        <title>High frequency of phylogenetically diverse reductive dehalogenase-homologous genes in deep subseafloor sedimentary metagenomes.</title>
        <authorList>
            <person name="Kawai M."/>
            <person name="Futagami T."/>
            <person name="Toyoda A."/>
            <person name="Takaki Y."/>
            <person name="Nishi S."/>
            <person name="Hori S."/>
            <person name="Arai W."/>
            <person name="Tsubouchi T."/>
            <person name="Morono Y."/>
            <person name="Uchiyama I."/>
            <person name="Ito T."/>
            <person name="Fujiyama A."/>
            <person name="Inagaki F."/>
            <person name="Takami H."/>
        </authorList>
    </citation>
    <scope>NUCLEOTIDE SEQUENCE</scope>
    <source>
        <strain evidence="2">Expedition CK06-06</strain>
    </source>
</reference>
<evidence type="ECO:0000256" key="1">
    <source>
        <dbReference type="SAM" id="MobiDB-lite"/>
    </source>
</evidence>
<protein>
    <submittedName>
        <fullName evidence="2">Uncharacterized protein</fullName>
    </submittedName>
</protein>
<feature type="compositionally biased region" description="Low complexity" evidence="1">
    <location>
        <begin position="126"/>
        <end position="148"/>
    </location>
</feature>
<feature type="region of interest" description="Disordered" evidence="1">
    <location>
        <begin position="1"/>
        <end position="65"/>
    </location>
</feature>